<protein>
    <submittedName>
        <fullName evidence="1">Uncharacterized protein</fullName>
    </submittedName>
</protein>
<dbReference type="Proteomes" id="UP000253083">
    <property type="component" value="Unassembled WGS sequence"/>
</dbReference>
<dbReference type="InParanoid" id="A0A395JPF0"/>
<dbReference type="AlphaFoldDB" id="A0A395JPF0"/>
<dbReference type="RefSeq" id="WP_113953079.1">
    <property type="nucleotide sequence ID" value="NZ_QNRT01000001.1"/>
</dbReference>
<gene>
    <name evidence="1" type="ORF">DFR28_101908</name>
</gene>
<evidence type="ECO:0000313" key="2">
    <source>
        <dbReference type="Proteomes" id="UP000253083"/>
    </source>
</evidence>
<dbReference type="EMBL" id="QNRT01000001">
    <property type="protein sequence ID" value="RBP53521.1"/>
    <property type="molecule type" value="Genomic_DNA"/>
</dbReference>
<comment type="caution">
    <text evidence="1">The sequence shown here is derived from an EMBL/GenBank/DDBJ whole genome shotgun (WGS) entry which is preliminary data.</text>
</comment>
<name>A0A395JPF0_9GAMM</name>
<organism evidence="1 2">
    <name type="scientific">Arenicella xantha</name>
    <dbReference type="NCBI Taxonomy" id="644221"/>
    <lineage>
        <taxon>Bacteria</taxon>
        <taxon>Pseudomonadati</taxon>
        <taxon>Pseudomonadota</taxon>
        <taxon>Gammaproteobacteria</taxon>
        <taxon>Arenicellales</taxon>
        <taxon>Arenicellaceae</taxon>
        <taxon>Arenicella</taxon>
    </lineage>
</organism>
<proteinExistence type="predicted"/>
<evidence type="ECO:0000313" key="1">
    <source>
        <dbReference type="EMBL" id="RBP53521.1"/>
    </source>
</evidence>
<sequence>MKIIRSALIVTFLLTQQALSHDAEVTRLSVCQKEPGVYFIEIDKVFYRTTVEVKSTLIFIDNPPIQAAGGLCNCKSRDSKPPILICD</sequence>
<accession>A0A395JPF0</accession>
<reference evidence="1 2" key="1">
    <citation type="submission" date="2018-06" db="EMBL/GenBank/DDBJ databases">
        <title>Genomic Encyclopedia of Type Strains, Phase IV (KMG-IV): sequencing the most valuable type-strain genomes for metagenomic binning, comparative biology and taxonomic classification.</title>
        <authorList>
            <person name="Goeker M."/>
        </authorList>
    </citation>
    <scope>NUCLEOTIDE SEQUENCE [LARGE SCALE GENOMIC DNA]</scope>
    <source>
        <strain evidence="1 2">DSM 24032</strain>
    </source>
</reference>
<keyword evidence="2" id="KW-1185">Reference proteome</keyword>